<feature type="domain" description="HTH araC/xylS-type" evidence="5">
    <location>
        <begin position="436"/>
        <end position="534"/>
    </location>
</feature>
<feature type="domain" description="Response regulatory" evidence="6">
    <location>
        <begin position="5"/>
        <end position="122"/>
    </location>
</feature>
<dbReference type="GO" id="GO:0043565">
    <property type="term" value="F:sequence-specific DNA binding"/>
    <property type="evidence" value="ECO:0007669"/>
    <property type="project" value="InterPro"/>
</dbReference>
<dbReference type="EMBL" id="QMFB01000004">
    <property type="protein sequence ID" value="RAV21533.1"/>
    <property type="molecule type" value="Genomic_DNA"/>
</dbReference>
<evidence type="ECO:0000259" key="6">
    <source>
        <dbReference type="PROSITE" id="PS50110"/>
    </source>
</evidence>
<evidence type="ECO:0000313" key="8">
    <source>
        <dbReference type="Proteomes" id="UP000250369"/>
    </source>
</evidence>
<feature type="modified residue" description="4-aspartylphosphate" evidence="4">
    <location>
        <position position="57"/>
    </location>
</feature>
<evidence type="ECO:0000256" key="4">
    <source>
        <dbReference type="PROSITE-ProRule" id="PRU00169"/>
    </source>
</evidence>
<dbReference type="InterPro" id="IPR018062">
    <property type="entry name" value="HTH_AraC-typ_CS"/>
</dbReference>
<evidence type="ECO:0000256" key="3">
    <source>
        <dbReference type="ARBA" id="ARBA00023163"/>
    </source>
</evidence>
<dbReference type="PANTHER" id="PTHR43280">
    <property type="entry name" value="ARAC-FAMILY TRANSCRIPTIONAL REGULATOR"/>
    <property type="match status" value="1"/>
</dbReference>
<dbReference type="GO" id="GO:0003700">
    <property type="term" value="F:DNA-binding transcription factor activity"/>
    <property type="evidence" value="ECO:0007669"/>
    <property type="project" value="InterPro"/>
</dbReference>
<sequence length="535" mass="62242">MEKMKILVVDDEQIVREHFAEQIPWEEAGFLWMGAAINGQEAIAMMERELPHLVLTDITMPIMDGLEFAQYVKTRWPHVRIIFLTAHDEFAYAQRAVVLGAKNYLLKMGLSQEQVLQACKAVAEEIQGDWMKEDLHNRRIEQQRQEEWTARNQLIQRMVSEPASATSDSMRQINEWIPFKGSYCSVISVGWDWYWVFHENSLAEEAFEHMQWLAGEALEQREDFAETSIQVAVFPYRNSRLTILVTCPMQRGYAFFQFALHEFVRYGLEKTREIVKSDCFVFVSAITSQMEQVAKQIAEGQARLQDYFYSGKAVMANQDGMIEPEPEPDSVERLEQIARMTKSLHNREWREFMTMVEQLTTLRDPAQSSDFLLAVARGVLENGMKVPEPHKKSLRMRLELVNTWQAYCHWWELAVDYLAIPSTLFEQKNAVRREIAVICGLIANRYNEDLSIADLADAVHLNPAYVGQLFKQETGEYLSDYISRIRMHKAKELLGKTELKIYEIAQAVGITDYRYFCKMFKLMVGVTPTEYKRSR</sequence>
<dbReference type="SMART" id="SM00342">
    <property type="entry name" value="HTH_ARAC"/>
    <property type="match status" value="1"/>
</dbReference>
<evidence type="ECO:0000256" key="2">
    <source>
        <dbReference type="ARBA" id="ARBA00023125"/>
    </source>
</evidence>
<dbReference type="SMART" id="SM00448">
    <property type="entry name" value="REC"/>
    <property type="match status" value="1"/>
</dbReference>
<dbReference type="OrthoDB" id="9784719at2"/>
<dbReference type="InterPro" id="IPR018060">
    <property type="entry name" value="HTH_AraC"/>
</dbReference>
<dbReference type="InterPro" id="IPR001789">
    <property type="entry name" value="Sig_transdc_resp-reg_receiver"/>
</dbReference>
<dbReference type="Pfam" id="PF00072">
    <property type="entry name" value="Response_reg"/>
    <property type="match status" value="1"/>
</dbReference>
<dbReference type="SUPFAM" id="SSF52172">
    <property type="entry name" value="CheY-like"/>
    <property type="match status" value="1"/>
</dbReference>
<dbReference type="GO" id="GO:0000160">
    <property type="term" value="P:phosphorelay signal transduction system"/>
    <property type="evidence" value="ECO:0007669"/>
    <property type="project" value="InterPro"/>
</dbReference>
<dbReference type="PANTHER" id="PTHR43280:SF2">
    <property type="entry name" value="HTH-TYPE TRANSCRIPTIONAL REGULATOR EXSA"/>
    <property type="match status" value="1"/>
</dbReference>
<name>A0A329MS57_9BACL</name>
<dbReference type="InterPro" id="IPR011006">
    <property type="entry name" value="CheY-like_superfamily"/>
</dbReference>
<dbReference type="PROSITE" id="PS01124">
    <property type="entry name" value="HTH_ARAC_FAMILY_2"/>
    <property type="match status" value="1"/>
</dbReference>
<evidence type="ECO:0000259" key="5">
    <source>
        <dbReference type="PROSITE" id="PS01124"/>
    </source>
</evidence>
<dbReference type="CDD" id="cd17536">
    <property type="entry name" value="REC_YesN-like"/>
    <property type="match status" value="1"/>
</dbReference>
<reference evidence="7 8" key="1">
    <citation type="journal article" date="2009" name="Int. J. Syst. Evol. Microbiol.">
        <title>Paenibacillus contaminans sp. nov., isolated from a contaminated laboratory plate.</title>
        <authorList>
            <person name="Chou J.H."/>
            <person name="Lee J.H."/>
            <person name="Lin M.C."/>
            <person name="Chang P.S."/>
            <person name="Arun A.B."/>
            <person name="Young C.C."/>
            <person name="Chen W.M."/>
        </authorList>
    </citation>
    <scope>NUCLEOTIDE SEQUENCE [LARGE SCALE GENOMIC DNA]</scope>
    <source>
        <strain evidence="7 8">CKOBP-6</strain>
    </source>
</reference>
<dbReference type="Pfam" id="PF12833">
    <property type="entry name" value="HTH_18"/>
    <property type="match status" value="1"/>
</dbReference>
<dbReference type="InterPro" id="IPR009057">
    <property type="entry name" value="Homeodomain-like_sf"/>
</dbReference>
<dbReference type="Gene3D" id="3.40.50.2300">
    <property type="match status" value="1"/>
</dbReference>
<keyword evidence="8" id="KW-1185">Reference proteome</keyword>
<accession>A0A329MS57</accession>
<dbReference type="Proteomes" id="UP000250369">
    <property type="component" value="Unassembled WGS sequence"/>
</dbReference>
<organism evidence="7 8">
    <name type="scientific">Paenibacillus contaminans</name>
    <dbReference type="NCBI Taxonomy" id="450362"/>
    <lineage>
        <taxon>Bacteria</taxon>
        <taxon>Bacillati</taxon>
        <taxon>Bacillota</taxon>
        <taxon>Bacilli</taxon>
        <taxon>Bacillales</taxon>
        <taxon>Paenibacillaceae</taxon>
        <taxon>Paenibacillus</taxon>
    </lineage>
</organism>
<dbReference type="PROSITE" id="PS00041">
    <property type="entry name" value="HTH_ARAC_FAMILY_1"/>
    <property type="match status" value="1"/>
</dbReference>
<keyword evidence="1" id="KW-0805">Transcription regulation</keyword>
<dbReference type="PROSITE" id="PS50110">
    <property type="entry name" value="RESPONSE_REGULATORY"/>
    <property type="match status" value="1"/>
</dbReference>
<dbReference type="AlphaFoldDB" id="A0A329MS57"/>
<protein>
    <recommendedName>
        <fullName evidence="9">DNA-binding response regulator</fullName>
    </recommendedName>
</protein>
<keyword evidence="2" id="KW-0238">DNA-binding</keyword>
<keyword evidence="3" id="KW-0804">Transcription</keyword>
<evidence type="ECO:0000313" key="7">
    <source>
        <dbReference type="EMBL" id="RAV21533.1"/>
    </source>
</evidence>
<comment type="caution">
    <text evidence="7">The sequence shown here is derived from an EMBL/GenBank/DDBJ whole genome shotgun (WGS) entry which is preliminary data.</text>
</comment>
<gene>
    <name evidence="7" type="ORF">DQG23_09710</name>
</gene>
<dbReference type="SUPFAM" id="SSF46689">
    <property type="entry name" value="Homeodomain-like"/>
    <property type="match status" value="2"/>
</dbReference>
<proteinExistence type="predicted"/>
<evidence type="ECO:0008006" key="9">
    <source>
        <dbReference type="Google" id="ProtNLM"/>
    </source>
</evidence>
<evidence type="ECO:0000256" key="1">
    <source>
        <dbReference type="ARBA" id="ARBA00023015"/>
    </source>
</evidence>
<keyword evidence="4" id="KW-0597">Phosphoprotein</keyword>
<dbReference type="Gene3D" id="1.10.10.60">
    <property type="entry name" value="Homeodomain-like"/>
    <property type="match status" value="2"/>
</dbReference>